<comment type="caution">
    <text evidence="4">The sequence shown here is derived from an EMBL/GenBank/DDBJ whole genome shotgun (WGS) entry which is preliminary data.</text>
</comment>
<keyword evidence="5" id="KW-1185">Reference proteome</keyword>
<evidence type="ECO:0000256" key="1">
    <source>
        <dbReference type="ARBA" id="ARBA00022729"/>
    </source>
</evidence>
<dbReference type="RefSeq" id="WP_266349057.1">
    <property type="nucleotide sequence ID" value="NZ_JAPKNG010000003.1"/>
</dbReference>
<protein>
    <submittedName>
        <fullName evidence="4">Polar amino acid transport system substrate-binding protein</fullName>
    </submittedName>
</protein>
<dbReference type="SMART" id="SM00062">
    <property type="entry name" value="PBPb"/>
    <property type="match status" value="1"/>
</dbReference>
<gene>
    <name evidence="4" type="ORF">QO014_002542</name>
</gene>
<evidence type="ECO:0000256" key="2">
    <source>
        <dbReference type="SAM" id="SignalP"/>
    </source>
</evidence>
<reference evidence="4 5" key="1">
    <citation type="submission" date="2023-07" db="EMBL/GenBank/DDBJ databases">
        <title>Genomic Encyclopedia of Type Strains, Phase IV (KMG-IV): sequencing the most valuable type-strain genomes for metagenomic binning, comparative biology and taxonomic classification.</title>
        <authorList>
            <person name="Goeker M."/>
        </authorList>
    </citation>
    <scope>NUCLEOTIDE SEQUENCE [LARGE SCALE GENOMIC DNA]</scope>
    <source>
        <strain evidence="4 5">B6-8</strain>
    </source>
</reference>
<dbReference type="InterPro" id="IPR001638">
    <property type="entry name" value="Solute-binding_3/MltF_N"/>
</dbReference>
<accession>A0ABU0H785</accession>
<dbReference type="PANTHER" id="PTHR35936:SF19">
    <property type="entry name" value="AMINO-ACID-BINDING PROTEIN YXEM-RELATED"/>
    <property type="match status" value="1"/>
</dbReference>
<evidence type="ECO:0000259" key="3">
    <source>
        <dbReference type="SMART" id="SM00062"/>
    </source>
</evidence>
<name>A0ABU0H785_9HYPH</name>
<feature type="domain" description="Solute-binding protein family 3/N-terminal" evidence="3">
    <location>
        <begin position="53"/>
        <end position="285"/>
    </location>
</feature>
<sequence>MLFKDLSRLLPALGLAVSFLVPLAAQAEDAYAPLQKDPAAAALLPESIKASGILKLGTDAHYPPCEYFADDNKTILGFGGELWRAMGQKLGVEVKPESIDFSGLIPGIKSGRFDLAIECITDTAERQKEVTFVDYSYDYGNSVYYMASNTAIKEKDFESLCGLKTAGQSGTNFIDGLKVFSDYCIAKGKPPIQISEVPQASAVMIGVYAGRFDFALGALVAFDELQKAAPAPIASFPNTLGINSYMGAIVNKDNKALADALLAALKGVIADGAYDKIWDKYKVAHAKLLDPGINLATERPIKAAAN</sequence>
<proteinExistence type="predicted"/>
<dbReference type="Gene3D" id="3.40.190.10">
    <property type="entry name" value="Periplasmic binding protein-like II"/>
    <property type="match status" value="2"/>
</dbReference>
<feature type="chain" id="PRO_5045919758" evidence="2">
    <location>
        <begin position="28"/>
        <end position="306"/>
    </location>
</feature>
<organism evidence="4 5">
    <name type="scientific">Kaistia dalseonensis</name>
    <dbReference type="NCBI Taxonomy" id="410840"/>
    <lineage>
        <taxon>Bacteria</taxon>
        <taxon>Pseudomonadati</taxon>
        <taxon>Pseudomonadota</taxon>
        <taxon>Alphaproteobacteria</taxon>
        <taxon>Hyphomicrobiales</taxon>
        <taxon>Kaistiaceae</taxon>
        <taxon>Kaistia</taxon>
    </lineage>
</organism>
<dbReference type="Proteomes" id="UP001241603">
    <property type="component" value="Unassembled WGS sequence"/>
</dbReference>
<feature type="signal peptide" evidence="2">
    <location>
        <begin position="1"/>
        <end position="27"/>
    </location>
</feature>
<dbReference type="SUPFAM" id="SSF53850">
    <property type="entry name" value="Periplasmic binding protein-like II"/>
    <property type="match status" value="1"/>
</dbReference>
<dbReference type="Pfam" id="PF00497">
    <property type="entry name" value="SBP_bac_3"/>
    <property type="match status" value="1"/>
</dbReference>
<keyword evidence="1 2" id="KW-0732">Signal</keyword>
<evidence type="ECO:0000313" key="4">
    <source>
        <dbReference type="EMBL" id="MDQ0438150.1"/>
    </source>
</evidence>
<dbReference type="EMBL" id="JAUSVO010000003">
    <property type="protein sequence ID" value="MDQ0438150.1"/>
    <property type="molecule type" value="Genomic_DNA"/>
</dbReference>
<dbReference type="PANTHER" id="PTHR35936">
    <property type="entry name" value="MEMBRANE-BOUND LYTIC MUREIN TRANSGLYCOSYLASE F"/>
    <property type="match status" value="1"/>
</dbReference>
<evidence type="ECO:0000313" key="5">
    <source>
        <dbReference type="Proteomes" id="UP001241603"/>
    </source>
</evidence>